<dbReference type="Gene3D" id="1.10.287.10">
    <property type="entry name" value="S15/NS1, RNA-binding"/>
    <property type="match status" value="1"/>
</dbReference>
<dbReference type="GO" id="GO:0003723">
    <property type="term" value="F:RNA binding"/>
    <property type="evidence" value="ECO:0007669"/>
    <property type="project" value="TreeGrafter"/>
</dbReference>
<gene>
    <name evidence="10" type="ORF">APLA_LOCUS924</name>
</gene>
<keyword evidence="6 9" id="KW-0687">Ribonucleoprotein</keyword>
<evidence type="ECO:0000256" key="3">
    <source>
        <dbReference type="ARBA" id="ARBA00022946"/>
    </source>
</evidence>
<dbReference type="GO" id="GO:0005763">
    <property type="term" value="C:mitochondrial small ribosomal subunit"/>
    <property type="evidence" value="ECO:0007669"/>
    <property type="project" value="TreeGrafter"/>
</dbReference>
<organism evidence="10 11">
    <name type="scientific">Arctia plantaginis</name>
    <name type="common">Wood tiger moth</name>
    <name type="synonym">Phalaena plantaginis</name>
    <dbReference type="NCBI Taxonomy" id="874455"/>
    <lineage>
        <taxon>Eukaryota</taxon>
        <taxon>Metazoa</taxon>
        <taxon>Ecdysozoa</taxon>
        <taxon>Arthropoda</taxon>
        <taxon>Hexapoda</taxon>
        <taxon>Insecta</taxon>
        <taxon>Pterygota</taxon>
        <taxon>Neoptera</taxon>
        <taxon>Endopterygota</taxon>
        <taxon>Lepidoptera</taxon>
        <taxon>Glossata</taxon>
        <taxon>Ditrysia</taxon>
        <taxon>Noctuoidea</taxon>
        <taxon>Erebidae</taxon>
        <taxon>Arctiinae</taxon>
        <taxon>Arctia</taxon>
    </lineage>
</organism>
<dbReference type="PANTHER" id="PTHR46685">
    <property type="entry name" value="28S RIBOSOMAL PROTEIN S15, MITOCHONDRIAL"/>
    <property type="match status" value="1"/>
</dbReference>
<dbReference type="InterPro" id="IPR009068">
    <property type="entry name" value="uS15_NS1_RNA-bd_sf"/>
</dbReference>
<dbReference type="InterPro" id="IPR052137">
    <property type="entry name" value="uS15_ribosomal"/>
</dbReference>
<dbReference type="Pfam" id="PF00312">
    <property type="entry name" value="Ribosomal_S15"/>
    <property type="match status" value="1"/>
</dbReference>
<proteinExistence type="inferred from homology"/>
<dbReference type="AlphaFoldDB" id="A0A8S0YS01"/>
<keyword evidence="5" id="KW-0496">Mitochondrion</keyword>
<keyword evidence="11" id="KW-1185">Reference proteome</keyword>
<comment type="subcellular location">
    <subcellularLocation>
        <location evidence="1">Mitochondrion</location>
    </subcellularLocation>
</comment>
<reference evidence="10 11" key="1">
    <citation type="submission" date="2020-04" db="EMBL/GenBank/DDBJ databases">
        <authorList>
            <person name="Wallbank WR R."/>
            <person name="Pardo Diaz C."/>
            <person name="Kozak K."/>
            <person name="Martin S."/>
            <person name="Jiggins C."/>
            <person name="Moest M."/>
            <person name="Warren A I."/>
            <person name="Byers J.R.P. K."/>
            <person name="Montejo-Kovacevich G."/>
            <person name="Yen C E."/>
        </authorList>
    </citation>
    <scope>NUCLEOTIDE SEQUENCE [LARGE SCALE GENOMIC DNA]</scope>
</reference>
<dbReference type="InterPro" id="IPR000589">
    <property type="entry name" value="Ribosomal_uS15"/>
</dbReference>
<name>A0A8S0YS01_ARCPL</name>
<evidence type="ECO:0000256" key="9">
    <source>
        <dbReference type="RuleBase" id="RU003919"/>
    </source>
</evidence>
<evidence type="ECO:0000256" key="2">
    <source>
        <dbReference type="ARBA" id="ARBA00008434"/>
    </source>
</evidence>
<dbReference type="EMBL" id="CADEBC010000083">
    <property type="protein sequence ID" value="CAB3222208.1"/>
    <property type="molecule type" value="Genomic_DNA"/>
</dbReference>
<dbReference type="GO" id="GO:0032543">
    <property type="term" value="P:mitochondrial translation"/>
    <property type="evidence" value="ECO:0007669"/>
    <property type="project" value="TreeGrafter"/>
</dbReference>
<dbReference type="GO" id="GO:0003735">
    <property type="term" value="F:structural constituent of ribosome"/>
    <property type="evidence" value="ECO:0007669"/>
    <property type="project" value="InterPro"/>
</dbReference>
<dbReference type="PANTHER" id="PTHR46685:SF1">
    <property type="entry name" value="SMALL RIBOSOMAL SUBUNIT PROTEIN US15M"/>
    <property type="match status" value="1"/>
</dbReference>
<evidence type="ECO:0000256" key="6">
    <source>
        <dbReference type="ARBA" id="ARBA00023274"/>
    </source>
</evidence>
<keyword evidence="4 9" id="KW-0689">Ribosomal protein</keyword>
<evidence type="ECO:0000256" key="1">
    <source>
        <dbReference type="ARBA" id="ARBA00004173"/>
    </source>
</evidence>
<evidence type="ECO:0000256" key="7">
    <source>
        <dbReference type="ARBA" id="ARBA00035249"/>
    </source>
</evidence>
<dbReference type="Proteomes" id="UP000494106">
    <property type="component" value="Unassembled WGS sequence"/>
</dbReference>
<protein>
    <recommendedName>
        <fullName evidence="7">Small ribosomal subunit protein uS15m</fullName>
    </recommendedName>
    <alternativeName>
        <fullName evidence="8">28S ribosomal protein S15, mitochondrial</fullName>
    </alternativeName>
</protein>
<evidence type="ECO:0000256" key="8">
    <source>
        <dbReference type="ARBA" id="ARBA00035528"/>
    </source>
</evidence>
<evidence type="ECO:0000256" key="5">
    <source>
        <dbReference type="ARBA" id="ARBA00023128"/>
    </source>
</evidence>
<evidence type="ECO:0000256" key="4">
    <source>
        <dbReference type="ARBA" id="ARBA00022980"/>
    </source>
</evidence>
<accession>A0A8S0YS01</accession>
<evidence type="ECO:0000313" key="10">
    <source>
        <dbReference type="EMBL" id="CAB3222208.1"/>
    </source>
</evidence>
<sequence>MLRRVACNIVQSRGIKHTVNIKWVRPEYVPAYKPEKSGDLEGMPPIPESALGIDYALTEEIKEHLFSCLFIFSVAWLTAQIRYLQDTMDKFPRNSKMKQLVQERIDRRKKLLKFLRQYDYKKFEWLLEKLNIEYKAHPESHHKLSRKESLRKLTEMHCEDIRKKKLDDYRNLLESQQGPYLKQKLEALTFIRSEQIDLQMPVTVTEQDIKKVEQMLAEWTIKDQMKQQAQKRKKIIAIDLN</sequence>
<comment type="similarity">
    <text evidence="2 9">Belongs to the universal ribosomal protein uS15 family.</text>
</comment>
<dbReference type="SUPFAM" id="SSF47060">
    <property type="entry name" value="S15/NS1 RNA-binding domain"/>
    <property type="match status" value="1"/>
</dbReference>
<dbReference type="SMART" id="SM01387">
    <property type="entry name" value="Ribosomal_S15"/>
    <property type="match status" value="1"/>
</dbReference>
<comment type="caution">
    <text evidence="10">The sequence shown here is derived from an EMBL/GenBank/DDBJ whole genome shotgun (WGS) entry which is preliminary data.</text>
</comment>
<evidence type="ECO:0000313" key="11">
    <source>
        <dbReference type="Proteomes" id="UP000494106"/>
    </source>
</evidence>
<keyword evidence="3" id="KW-0809">Transit peptide</keyword>
<dbReference type="OrthoDB" id="441444at2759"/>